<dbReference type="PANTHER" id="PTHR10088">
    <property type="entry name" value="GLUCOKINASE REGULATORY PROTEIN"/>
    <property type="match status" value="1"/>
</dbReference>
<comment type="pathway">
    <text evidence="6">Cell wall biogenesis.</text>
</comment>
<evidence type="ECO:0000256" key="9">
    <source>
        <dbReference type="ARBA" id="ARBA00070061"/>
    </source>
</evidence>
<dbReference type="NCBIfam" id="NF009222">
    <property type="entry name" value="PRK12570.1"/>
    <property type="match status" value="1"/>
</dbReference>
<dbReference type="FunFam" id="3.40.50.10490:FF:000014">
    <property type="entry name" value="N-acetylmuramic acid 6-phosphate etherase"/>
    <property type="match status" value="1"/>
</dbReference>
<dbReference type="GO" id="GO:0009254">
    <property type="term" value="P:peptidoglycan turnover"/>
    <property type="evidence" value="ECO:0007669"/>
    <property type="project" value="TreeGrafter"/>
</dbReference>
<organism evidence="14 15">
    <name type="scientific">Faecalibaculum rodentium</name>
    <dbReference type="NCBI Taxonomy" id="1702221"/>
    <lineage>
        <taxon>Bacteria</taxon>
        <taxon>Bacillati</taxon>
        <taxon>Bacillota</taxon>
        <taxon>Erysipelotrichia</taxon>
        <taxon>Erysipelotrichales</taxon>
        <taxon>Erysipelotrichaceae</taxon>
        <taxon>Faecalibaculum</taxon>
    </lineage>
</organism>
<dbReference type="GO" id="GO:0046348">
    <property type="term" value="P:amino sugar catabolic process"/>
    <property type="evidence" value="ECO:0007669"/>
    <property type="project" value="InterPro"/>
</dbReference>
<feature type="active site" evidence="12">
    <location>
        <position position="115"/>
    </location>
</feature>
<evidence type="ECO:0000256" key="2">
    <source>
        <dbReference type="ARBA" id="ARBA00023239"/>
    </source>
</evidence>
<dbReference type="GO" id="GO:0016803">
    <property type="term" value="F:ether hydrolase activity"/>
    <property type="evidence" value="ECO:0007669"/>
    <property type="project" value="TreeGrafter"/>
</dbReference>
<accession>A0A1Q9YLL0</accession>
<comment type="catalytic activity">
    <reaction evidence="4 12">
        <text>N-acetyl-D-muramate 6-phosphate + H2O = N-acetyl-D-glucosamine 6-phosphate + (R)-lactate</text>
        <dbReference type="Rhea" id="RHEA:26410"/>
        <dbReference type="ChEBI" id="CHEBI:15377"/>
        <dbReference type="ChEBI" id="CHEBI:16004"/>
        <dbReference type="ChEBI" id="CHEBI:57513"/>
        <dbReference type="ChEBI" id="CHEBI:58722"/>
        <dbReference type="EC" id="4.2.1.126"/>
    </reaction>
</comment>
<comment type="caution">
    <text evidence="14">The sequence shown here is derived from an EMBL/GenBank/DDBJ whole genome shotgun (WGS) entry which is preliminary data.</text>
</comment>
<dbReference type="Pfam" id="PF20741">
    <property type="entry name" value="GKRP-like_C"/>
    <property type="match status" value="1"/>
</dbReference>
<evidence type="ECO:0000256" key="10">
    <source>
        <dbReference type="ARBA" id="ARBA00077905"/>
    </source>
</evidence>
<dbReference type="FunFam" id="1.10.8.1080:FF:000001">
    <property type="entry name" value="N-acetylmuramic acid 6-phosphate etherase"/>
    <property type="match status" value="1"/>
</dbReference>
<dbReference type="Gene3D" id="3.40.50.10490">
    <property type="entry name" value="Glucose-6-phosphate isomerase like protein, domain 1"/>
    <property type="match status" value="1"/>
</dbReference>
<dbReference type="Gene3D" id="1.10.8.1080">
    <property type="match status" value="1"/>
</dbReference>
<dbReference type="InterPro" id="IPR046348">
    <property type="entry name" value="SIS_dom_sf"/>
</dbReference>
<evidence type="ECO:0000259" key="13">
    <source>
        <dbReference type="PROSITE" id="PS51464"/>
    </source>
</evidence>
<dbReference type="Proteomes" id="UP000186758">
    <property type="component" value="Unassembled WGS sequence"/>
</dbReference>
<dbReference type="InterPro" id="IPR001347">
    <property type="entry name" value="SIS_dom"/>
</dbReference>
<evidence type="ECO:0000313" key="14">
    <source>
        <dbReference type="EMBL" id="OLU45764.1"/>
    </source>
</evidence>
<dbReference type="GO" id="GO:0016835">
    <property type="term" value="F:carbon-oxygen lyase activity"/>
    <property type="evidence" value="ECO:0007669"/>
    <property type="project" value="UniProtKB-UniRule"/>
</dbReference>
<reference evidence="14 15" key="1">
    <citation type="submission" date="2016-11" db="EMBL/GenBank/DDBJ databases">
        <title>Description of two novel members of the family Erysipelotrichaceae: Ileibacterium lipovorans gen. nov., sp. nov. and Dubosiella newyorkensis, gen. nov., sp. nov.</title>
        <authorList>
            <person name="Cox L.M."/>
            <person name="Sohn J."/>
            <person name="Tyrrell K.L."/>
            <person name="Citron D.M."/>
            <person name="Lawson P.A."/>
            <person name="Patel N.B."/>
            <person name="Iizumi T."/>
            <person name="Perez-Perez G.I."/>
            <person name="Goldstein E.J."/>
            <person name="Blaser M.J."/>
        </authorList>
    </citation>
    <scope>NUCLEOTIDE SEQUENCE [LARGE SCALE GENOMIC DNA]</scope>
    <source>
        <strain evidence="14 15">NYU-BL-K8</strain>
    </source>
</reference>
<dbReference type="PANTHER" id="PTHR10088:SF4">
    <property type="entry name" value="GLUCOKINASE REGULATORY PROTEIN"/>
    <property type="match status" value="1"/>
</dbReference>
<dbReference type="GO" id="GO:0097173">
    <property type="term" value="P:N-acetylmuramic acid catabolic process"/>
    <property type="evidence" value="ECO:0007669"/>
    <property type="project" value="UniProtKB-UniPathway"/>
</dbReference>
<evidence type="ECO:0000256" key="12">
    <source>
        <dbReference type="HAMAP-Rule" id="MF_00068"/>
    </source>
</evidence>
<evidence type="ECO:0000256" key="8">
    <source>
        <dbReference type="ARBA" id="ARBA00067056"/>
    </source>
</evidence>
<keyword evidence="3 12" id="KW-0119">Carbohydrate metabolism</keyword>
<dbReference type="SUPFAM" id="SSF53697">
    <property type="entry name" value="SIS domain"/>
    <property type="match status" value="1"/>
</dbReference>
<sequence>MVDLNGMTTEKNNPNSKGFSSLSVSEAVTLMNAEDMNAVRAVSAAHDQIVKVIEQSKAALMQGGRIIYTGAGTSGRLGVLDAVECPPTFGVDFNTVVGLIAGGENAFVKAKEGAEDSTEQGAADLAAIDLKPVDMVIGIAASGRTPYVLGALKYAMELGCPVGAIVCNTHSPIAALCPDTIELLPGPEVLTGSTRLKSGTATKMVLNMISTISMTGLGKIYGNYMVDVKMTNEKLVSRGIGIVQSLTGADQVQAVAALKASDQEVKTAIVMILTGSDADQARSLLKKAGGHIEEALRLAKQ</sequence>
<dbReference type="InterPro" id="IPR040190">
    <property type="entry name" value="MURQ/GCKR"/>
</dbReference>
<evidence type="ECO:0000256" key="3">
    <source>
        <dbReference type="ARBA" id="ARBA00023277"/>
    </source>
</evidence>
<proteinExistence type="inferred from homology"/>
<dbReference type="CDD" id="cd14273">
    <property type="entry name" value="UBA_TAP-C_like"/>
    <property type="match status" value="1"/>
</dbReference>
<dbReference type="NCBIfam" id="NF003915">
    <property type="entry name" value="PRK05441.1"/>
    <property type="match status" value="1"/>
</dbReference>
<name>A0A1Q9YLL0_9FIRM</name>
<dbReference type="RefSeq" id="WP_075885034.1">
    <property type="nucleotide sequence ID" value="NZ_MPJZ01000044.1"/>
</dbReference>
<evidence type="ECO:0000313" key="15">
    <source>
        <dbReference type="Proteomes" id="UP000186758"/>
    </source>
</evidence>
<keyword evidence="2 12" id="KW-0456">Lyase</keyword>
<evidence type="ECO:0000256" key="5">
    <source>
        <dbReference type="ARBA" id="ARBA00060595"/>
    </source>
</evidence>
<dbReference type="InterPro" id="IPR005488">
    <property type="entry name" value="Etherase_MurQ"/>
</dbReference>
<feature type="active site" description="Proton donor" evidence="12">
    <location>
        <position position="84"/>
    </location>
</feature>
<dbReference type="PROSITE" id="PS01272">
    <property type="entry name" value="GCKR"/>
    <property type="match status" value="1"/>
</dbReference>
<comment type="function">
    <text evidence="12">Specifically catalyzes the cleavage of the D-lactyl ether substituent of MurNAc 6-phosphate, producing GlcNAc 6-phosphate and D-lactate.</text>
</comment>
<dbReference type="UniPathway" id="UPA00342"/>
<evidence type="ECO:0000256" key="6">
    <source>
        <dbReference type="ARBA" id="ARBA00060672"/>
    </source>
</evidence>
<comment type="miscellaneous">
    <text evidence="12">A lyase-type mechanism (elimination/hydration) is suggested for the cleavage of the lactyl ether bond of MurNAc 6-phosphate, with the formation of an alpha,beta-unsaturated aldehyde intermediate with (E)-stereochemistry, followed by the syn addition of water to give product.</text>
</comment>
<gene>
    <name evidence="12" type="primary">murQ</name>
    <name evidence="14" type="ORF">BO223_04045</name>
</gene>
<evidence type="ECO:0000256" key="4">
    <source>
        <dbReference type="ARBA" id="ARBA00051747"/>
    </source>
</evidence>
<dbReference type="Pfam" id="PF22645">
    <property type="entry name" value="GKRP_SIS_N"/>
    <property type="match status" value="1"/>
</dbReference>
<evidence type="ECO:0000256" key="11">
    <source>
        <dbReference type="ARBA" id="ARBA00084049"/>
    </source>
</evidence>
<comment type="similarity">
    <text evidence="7 12">Belongs to the GCKR-like family. MurNAc-6-P etherase subfamily.</text>
</comment>
<comment type="pathway">
    <text evidence="12">Amino-sugar metabolism; N-acetylmuramate degradation.</text>
</comment>
<dbReference type="CDD" id="cd05007">
    <property type="entry name" value="SIS_Etherase"/>
    <property type="match status" value="1"/>
</dbReference>
<dbReference type="PROSITE" id="PS51464">
    <property type="entry name" value="SIS"/>
    <property type="match status" value="1"/>
</dbReference>
<dbReference type="NCBIfam" id="TIGR00274">
    <property type="entry name" value="N-acetylmuramic acid 6-phosphate etherase"/>
    <property type="match status" value="1"/>
</dbReference>
<dbReference type="GO" id="GO:0097367">
    <property type="term" value="F:carbohydrate derivative binding"/>
    <property type="evidence" value="ECO:0007669"/>
    <property type="project" value="InterPro"/>
</dbReference>
<comment type="pathway">
    <text evidence="5">Amino-sugar metabolism; 1,6-anhydro-N-acetylmuramate degradation.</text>
</comment>
<evidence type="ECO:0000256" key="7">
    <source>
        <dbReference type="ARBA" id="ARBA00061234"/>
    </source>
</evidence>
<dbReference type="EMBL" id="MPJZ01000044">
    <property type="protein sequence ID" value="OLU45764.1"/>
    <property type="molecule type" value="Genomic_DNA"/>
</dbReference>
<evidence type="ECO:0000256" key="1">
    <source>
        <dbReference type="ARBA" id="ARBA00011738"/>
    </source>
</evidence>
<dbReference type="EC" id="4.2.1.126" evidence="8 12"/>
<feature type="domain" description="SIS" evidence="13">
    <location>
        <begin position="56"/>
        <end position="219"/>
    </location>
</feature>
<dbReference type="InterPro" id="IPR005486">
    <property type="entry name" value="Glucokinase_regulatory_CS"/>
</dbReference>
<comment type="subunit">
    <text evidence="1 12">Homodimer.</text>
</comment>
<dbReference type="HAMAP" id="MF_00068">
    <property type="entry name" value="MurQ"/>
    <property type="match status" value="1"/>
</dbReference>
<protein>
    <recommendedName>
        <fullName evidence="9 12">N-acetylmuramic acid 6-phosphate etherase</fullName>
        <shortName evidence="12">MurNAc-6-P etherase</shortName>
        <ecNumber evidence="8 12">4.2.1.126</ecNumber>
    </recommendedName>
    <alternativeName>
        <fullName evidence="11 12">N-acetylmuramic acid 6-phosphate hydrolase</fullName>
    </alternativeName>
    <alternativeName>
        <fullName evidence="10 12">N-acetylmuramic acid 6-phosphate lyase</fullName>
    </alternativeName>
</protein>
<dbReference type="AlphaFoldDB" id="A0A1Q9YLL0"/>